<proteinExistence type="predicted"/>
<evidence type="ECO:0000313" key="2">
    <source>
        <dbReference type="Proteomes" id="UP001240236"/>
    </source>
</evidence>
<keyword evidence="2" id="KW-1185">Reference proteome</keyword>
<reference evidence="1 2" key="1">
    <citation type="submission" date="2023-07" db="EMBL/GenBank/DDBJ databases">
        <title>Sequencing the genomes of 1000 actinobacteria strains.</title>
        <authorList>
            <person name="Klenk H.-P."/>
        </authorList>
    </citation>
    <scope>NUCLEOTIDE SEQUENCE [LARGE SCALE GENOMIC DNA]</scope>
    <source>
        <strain evidence="1 2">DSM 44709</strain>
    </source>
</reference>
<dbReference type="EMBL" id="JAUSUZ010000001">
    <property type="protein sequence ID" value="MDQ0371446.1"/>
    <property type="molecule type" value="Genomic_DNA"/>
</dbReference>
<name>A0AAE4B373_9ACTN</name>
<sequence>MIDAYGVLRGTLDRWVREDGESTPHRASSAS</sequence>
<evidence type="ECO:0000313" key="1">
    <source>
        <dbReference type="EMBL" id="MDQ0371446.1"/>
    </source>
</evidence>
<accession>A0AAE4B373</accession>
<comment type="caution">
    <text evidence="1">The sequence shown here is derived from an EMBL/GenBank/DDBJ whole genome shotgun (WGS) entry which is preliminary data.</text>
</comment>
<gene>
    <name evidence="1" type="ORF">J2S42_008115</name>
</gene>
<dbReference type="AlphaFoldDB" id="A0AAE4B373"/>
<organism evidence="1 2">
    <name type="scientific">Catenuloplanes indicus</name>
    <dbReference type="NCBI Taxonomy" id="137267"/>
    <lineage>
        <taxon>Bacteria</taxon>
        <taxon>Bacillati</taxon>
        <taxon>Actinomycetota</taxon>
        <taxon>Actinomycetes</taxon>
        <taxon>Micromonosporales</taxon>
        <taxon>Micromonosporaceae</taxon>
        <taxon>Catenuloplanes</taxon>
    </lineage>
</organism>
<protein>
    <submittedName>
        <fullName evidence="1">Uncharacterized protein</fullName>
    </submittedName>
</protein>
<dbReference type="Proteomes" id="UP001240236">
    <property type="component" value="Unassembled WGS sequence"/>
</dbReference>